<dbReference type="VEuPathDB" id="FungiDB:PYU1_G012716"/>
<reference evidence="3" key="2">
    <citation type="submission" date="2010-04" db="EMBL/GenBank/DDBJ databases">
        <authorList>
            <person name="Buell R."/>
            <person name="Hamilton J."/>
            <person name="Hostetler J."/>
        </authorList>
    </citation>
    <scope>NUCLEOTIDE SEQUENCE [LARGE SCALE GENOMIC DNA]</scope>
    <source>
        <strain evidence="3">DAOM:BR144</strain>
    </source>
</reference>
<dbReference type="InterPro" id="IPR010736">
    <property type="entry name" value="SHIPPO-rpt"/>
</dbReference>
<protein>
    <recommendedName>
        <fullName evidence="4">Sperm-tail PG-rich repeat-containing protein 2</fullName>
    </recommendedName>
</protein>
<dbReference type="eggNOG" id="ENOG502RV6B">
    <property type="taxonomic scope" value="Eukaryota"/>
</dbReference>
<dbReference type="EnsemblProtists" id="PYU1_T012742">
    <property type="protein sequence ID" value="PYU1_T012742"/>
    <property type="gene ID" value="PYU1_G012716"/>
</dbReference>
<dbReference type="Pfam" id="PF07004">
    <property type="entry name" value="SHIPPO-rpt"/>
    <property type="match status" value="3"/>
</dbReference>
<keyword evidence="3" id="KW-1185">Reference proteome</keyword>
<dbReference type="Proteomes" id="UP000019132">
    <property type="component" value="Unassembled WGS sequence"/>
</dbReference>
<dbReference type="HOGENOM" id="CLU_429922_0_0_1"/>
<reference evidence="2" key="3">
    <citation type="submission" date="2015-02" db="UniProtKB">
        <authorList>
            <consortium name="EnsemblProtists"/>
        </authorList>
    </citation>
    <scope>IDENTIFICATION</scope>
    <source>
        <strain evidence="2">DAOM BR144</strain>
    </source>
</reference>
<organism evidence="2 3">
    <name type="scientific">Globisporangium ultimum (strain ATCC 200006 / CBS 805.95 / DAOM BR144)</name>
    <name type="common">Pythium ultimum</name>
    <dbReference type="NCBI Taxonomy" id="431595"/>
    <lineage>
        <taxon>Eukaryota</taxon>
        <taxon>Sar</taxon>
        <taxon>Stramenopiles</taxon>
        <taxon>Oomycota</taxon>
        <taxon>Peronosporomycetes</taxon>
        <taxon>Pythiales</taxon>
        <taxon>Pythiaceae</taxon>
        <taxon>Globisporangium</taxon>
    </lineage>
</organism>
<dbReference type="OMA" id="TERFLWN"/>
<dbReference type="AlphaFoldDB" id="K3X693"/>
<accession>K3X693</accession>
<name>K3X693_GLOUD</name>
<proteinExistence type="predicted"/>
<evidence type="ECO:0000313" key="2">
    <source>
        <dbReference type="EnsemblProtists" id="PYU1_T012742"/>
    </source>
</evidence>
<evidence type="ECO:0000313" key="3">
    <source>
        <dbReference type="Proteomes" id="UP000019132"/>
    </source>
</evidence>
<dbReference type="EMBL" id="GL376588">
    <property type="status" value="NOT_ANNOTATED_CDS"/>
    <property type="molecule type" value="Genomic_DNA"/>
</dbReference>
<dbReference type="InterPro" id="IPR051291">
    <property type="entry name" value="CIMAP"/>
</dbReference>
<feature type="region of interest" description="Disordered" evidence="1">
    <location>
        <begin position="392"/>
        <end position="412"/>
    </location>
</feature>
<dbReference type="STRING" id="431595.K3X693"/>
<reference evidence="3" key="1">
    <citation type="journal article" date="2010" name="Genome Biol.">
        <title>Genome sequence of the necrotrophic plant pathogen Pythium ultimum reveals original pathogenicity mechanisms and effector repertoire.</title>
        <authorList>
            <person name="Levesque C.A."/>
            <person name="Brouwer H."/>
            <person name="Cano L."/>
            <person name="Hamilton J.P."/>
            <person name="Holt C."/>
            <person name="Huitema E."/>
            <person name="Raffaele S."/>
            <person name="Robideau G.P."/>
            <person name="Thines M."/>
            <person name="Win J."/>
            <person name="Zerillo M.M."/>
            <person name="Beakes G.W."/>
            <person name="Boore J.L."/>
            <person name="Busam D."/>
            <person name="Dumas B."/>
            <person name="Ferriera S."/>
            <person name="Fuerstenberg S.I."/>
            <person name="Gachon C.M."/>
            <person name="Gaulin E."/>
            <person name="Govers F."/>
            <person name="Grenville-Briggs L."/>
            <person name="Horner N."/>
            <person name="Hostetler J."/>
            <person name="Jiang R.H."/>
            <person name="Johnson J."/>
            <person name="Krajaejun T."/>
            <person name="Lin H."/>
            <person name="Meijer H.J."/>
            <person name="Moore B."/>
            <person name="Morris P."/>
            <person name="Phuntmart V."/>
            <person name="Puiu D."/>
            <person name="Shetty J."/>
            <person name="Stajich J.E."/>
            <person name="Tripathy S."/>
            <person name="Wawra S."/>
            <person name="van West P."/>
            <person name="Whitty B.R."/>
            <person name="Coutinho P.M."/>
            <person name="Henrissat B."/>
            <person name="Martin F."/>
            <person name="Thomas P.D."/>
            <person name="Tyler B.M."/>
            <person name="De Vries R.P."/>
            <person name="Kamoun S."/>
            <person name="Yandell M."/>
            <person name="Tisserat N."/>
            <person name="Buell C.R."/>
        </authorList>
    </citation>
    <scope>NUCLEOTIDE SEQUENCE</scope>
    <source>
        <strain evidence="3">DAOM:BR144</strain>
    </source>
</reference>
<evidence type="ECO:0008006" key="4">
    <source>
        <dbReference type="Google" id="ProtNLM"/>
    </source>
</evidence>
<sequence>MTITTRSKRVSAFGANTRSTPASVGPGSYAPEATITSFKDVSKNRPLFSGFAASEERNLNANKTTSAITPGPGAYIDGKDQPGSAKAPSNVFATKASRFAPTAPGSTIFLPSSVQDNPGPGAYMLRSSTSPPQLPGNNNQLHELDGRNNKFVTLKPSAPAIPKKEQSYGYLQVGSELRAQMPPPGAAMYSGIGQDTVGPAAPYNTHRAAWNDKKNVAPSLKSTVKREVWEANAPHISVPGPGHYGDDAGAATGEPFGKKKGRGKQERQSAVFASKVPILPTSKPTTHFDPEKDLEIHAKESRLRYQLERQRTNVLKAKMEAFGSTTGRVELSSQINAPYSHPSFIMTPGPGMYVDSNNASHHRGRHRKKHAVRGDASLGFSSTTERYCLSKPSSANVAAPGPGTYKSETPRSLDQSVKAKLSVGRHSVFGTTSERHVWEHLEKRVDIADVLTPGPGAYDSHTSAAHAGHVPHATTSAAFKSNSSRFMRHANHPHVHCVGGDVGPGVGQYDVVDPLTMGKPLAASLSSPPTSARAPFLSTCERQVFDTRGAQDLPGPGTYATTTDDDAMHLGSATKPVISFTRMNEIRASIGHEARFFRVKPTVPETVGPGAYTIPGTVGSKSFNVTMAAALPTHRRR</sequence>
<dbReference type="PANTHER" id="PTHR21580:SF28">
    <property type="entry name" value="BOREALIN N-TERMINAL DOMAIN-CONTAINING PROTEIN-RELATED"/>
    <property type="match status" value="1"/>
</dbReference>
<feature type="region of interest" description="Disordered" evidence="1">
    <location>
        <begin position="1"/>
        <end position="28"/>
    </location>
</feature>
<dbReference type="InParanoid" id="K3X693"/>
<dbReference type="PANTHER" id="PTHR21580">
    <property type="entry name" value="SHIPPO-1-RELATED"/>
    <property type="match status" value="1"/>
</dbReference>
<evidence type="ECO:0000256" key="1">
    <source>
        <dbReference type="SAM" id="MobiDB-lite"/>
    </source>
</evidence>